<evidence type="ECO:0000313" key="3">
    <source>
        <dbReference type="Proteomes" id="UP000614469"/>
    </source>
</evidence>
<dbReference type="Proteomes" id="UP000614469">
    <property type="component" value="Unassembled WGS sequence"/>
</dbReference>
<evidence type="ECO:0000313" key="2">
    <source>
        <dbReference type="EMBL" id="MBC8336002.1"/>
    </source>
</evidence>
<protein>
    <submittedName>
        <fullName evidence="2">Uncharacterized protein</fullName>
    </submittedName>
</protein>
<accession>A0A8J6NLT3</accession>
<keyword evidence="1" id="KW-1133">Transmembrane helix</keyword>
<organism evidence="2 3">
    <name type="scientific">Candidatus Desulfolinea nitratireducens</name>
    <dbReference type="NCBI Taxonomy" id="2841698"/>
    <lineage>
        <taxon>Bacteria</taxon>
        <taxon>Bacillati</taxon>
        <taxon>Chloroflexota</taxon>
        <taxon>Anaerolineae</taxon>
        <taxon>Anaerolineales</taxon>
        <taxon>Anaerolineales incertae sedis</taxon>
        <taxon>Candidatus Desulfolinea</taxon>
    </lineage>
</organism>
<proteinExistence type="predicted"/>
<name>A0A8J6NLT3_9CHLR</name>
<keyword evidence="1" id="KW-0472">Membrane</keyword>
<evidence type="ECO:0000256" key="1">
    <source>
        <dbReference type="SAM" id="Phobius"/>
    </source>
</evidence>
<sequence>MSDKNSPFFKGAIWIGLPFLLAGAVVIRQSVLVGMADESTPRWIGIAFGLMFFNAGITYPLFDGCDFQSIQG</sequence>
<gene>
    <name evidence="2" type="ORF">H8E29_12110</name>
</gene>
<comment type="caution">
    <text evidence="2">The sequence shown here is derived from an EMBL/GenBank/DDBJ whole genome shotgun (WGS) entry which is preliminary data.</text>
</comment>
<keyword evidence="1" id="KW-0812">Transmembrane</keyword>
<feature type="transmembrane region" description="Helical" evidence="1">
    <location>
        <begin position="43"/>
        <end position="62"/>
    </location>
</feature>
<feature type="transmembrane region" description="Helical" evidence="1">
    <location>
        <begin position="12"/>
        <end position="31"/>
    </location>
</feature>
<reference evidence="2 3" key="1">
    <citation type="submission" date="2020-08" db="EMBL/GenBank/DDBJ databases">
        <title>Bridging the membrane lipid divide: bacteria of the FCB group superphylum have the potential to synthesize archaeal ether lipids.</title>
        <authorList>
            <person name="Villanueva L."/>
            <person name="Von Meijenfeldt F.A.B."/>
            <person name="Westbye A.B."/>
            <person name="Yadav S."/>
            <person name="Hopmans E.C."/>
            <person name="Dutilh B.E."/>
            <person name="Sinninghe Damste J.S."/>
        </authorList>
    </citation>
    <scope>NUCLEOTIDE SEQUENCE [LARGE SCALE GENOMIC DNA]</scope>
    <source>
        <strain evidence="2">NIOZ-UU36</strain>
    </source>
</reference>
<dbReference type="AlphaFoldDB" id="A0A8J6NLT3"/>
<dbReference type="EMBL" id="JACNJN010000135">
    <property type="protein sequence ID" value="MBC8336002.1"/>
    <property type="molecule type" value="Genomic_DNA"/>
</dbReference>